<dbReference type="Proteomes" id="UP000789759">
    <property type="component" value="Unassembled WGS sequence"/>
</dbReference>
<dbReference type="SMART" id="SM00219">
    <property type="entry name" value="TyrKc"/>
    <property type="match status" value="1"/>
</dbReference>
<evidence type="ECO:0000313" key="7">
    <source>
        <dbReference type="Proteomes" id="UP000789759"/>
    </source>
</evidence>
<keyword evidence="3" id="KW-0418">Kinase</keyword>
<dbReference type="PANTHER" id="PTHR44329">
    <property type="entry name" value="SERINE/THREONINE-PROTEIN KINASE TNNI3K-RELATED"/>
    <property type="match status" value="1"/>
</dbReference>
<dbReference type="Gene3D" id="1.10.510.10">
    <property type="entry name" value="Transferase(Phosphotransferase) domain 1"/>
    <property type="match status" value="1"/>
</dbReference>
<dbReference type="Pfam" id="PF07714">
    <property type="entry name" value="PK_Tyr_Ser-Thr"/>
    <property type="match status" value="1"/>
</dbReference>
<evidence type="ECO:0000256" key="2">
    <source>
        <dbReference type="ARBA" id="ARBA00022741"/>
    </source>
</evidence>
<dbReference type="InterPro" id="IPR020635">
    <property type="entry name" value="Tyr_kinase_cat_dom"/>
</dbReference>
<proteinExistence type="predicted"/>
<dbReference type="PANTHER" id="PTHR44329:SF288">
    <property type="entry name" value="MITOGEN-ACTIVATED PROTEIN KINASE KINASE KINASE 20"/>
    <property type="match status" value="1"/>
</dbReference>
<evidence type="ECO:0000313" key="6">
    <source>
        <dbReference type="EMBL" id="CAG8758304.1"/>
    </source>
</evidence>
<dbReference type="AlphaFoldDB" id="A0A9N9J0N0"/>
<dbReference type="EMBL" id="CAJVQA010019280">
    <property type="protein sequence ID" value="CAG8758304.1"/>
    <property type="molecule type" value="Genomic_DNA"/>
</dbReference>
<dbReference type="InterPro" id="IPR051681">
    <property type="entry name" value="Ser/Thr_Kinases-Pseudokinases"/>
</dbReference>
<keyword evidence="4" id="KW-0067">ATP-binding</keyword>
<dbReference type="GO" id="GO:0004713">
    <property type="term" value="F:protein tyrosine kinase activity"/>
    <property type="evidence" value="ECO:0007669"/>
    <property type="project" value="InterPro"/>
</dbReference>
<dbReference type="InterPro" id="IPR000719">
    <property type="entry name" value="Prot_kinase_dom"/>
</dbReference>
<sequence length="215" mass="24306">MTSGSDFKDLEFSLFVFGRQIIMVSRNSGSKSVVEPKIADMGLSGKIDDIAENREVCGKIPYIAPEVLSKLLEDKLGGMKEYTQASDIYSFGMIVWEVISGCRPFSDRRNNEHLILDILSGLRPKIPINTPQDLVELMEICWHSDPKIREKSLGNKNPATGLKIRFENIIRKIEKEEIKFSENRNASVSQTKISEYSNQPLNSLISETLIVRLLN</sequence>
<dbReference type="GO" id="GO:0004674">
    <property type="term" value="F:protein serine/threonine kinase activity"/>
    <property type="evidence" value="ECO:0007669"/>
    <property type="project" value="TreeGrafter"/>
</dbReference>
<evidence type="ECO:0000256" key="4">
    <source>
        <dbReference type="ARBA" id="ARBA00022840"/>
    </source>
</evidence>
<organism evidence="6 7">
    <name type="scientific">Cetraspora pellucida</name>
    <dbReference type="NCBI Taxonomy" id="1433469"/>
    <lineage>
        <taxon>Eukaryota</taxon>
        <taxon>Fungi</taxon>
        <taxon>Fungi incertae sedis</taxon>
        <taxon>Mucoromycota</taxon>
        <taxon>Glomeromycotina</taxon>
        <taxon>Glomeromycetes</taxon>
        <taxon>Diversisporales</taxon>
        <taxon>Gigasporaceae</taxon>
        <taxon>Cetraspora</taxon>
    </lineage>
</organism>
<reference evidence="6" key="1">
    <citation type="submission" date="2021-06" db="EMBL/GenBank/DDBJ databases">
        <authorList>
            <person name="Kallberg Y."/>
            <person name="Tangrot J."/>
            <person name="Rosling A."/>
        </authorList>
    </citation>
    <scope>NUCLEOTIDE SEQUENCE</scope>
    <source>
        <strain evidence="6">FL966</strain>
    </source>
</reference>
<dbReference type="PROSITE" id="PS50011">
    <property type="entry name" value="PROTEIN_KINASE_DOM"/>
    <property type="match status" value="1"/>
</dbReference>
<evidence type="ECO:0000256" key="1">
    <source>
        <dbReference type="ARBA" id="ARBA00022679"/>
    </source>
</evidence>
<dbReference type="InterPro" id="IPR001245">
    <property type="entry name" value="Ser-Thr/Tyr_kinase_cat_dom"/>
</dbReference>
<comment type="caution">
    <text evidence="6">The sequence shown here is derived from an EMBL/GenBank/DDBJ whole genome shotgun (WGS) entry which is preliminary data.</text>
</comment>
<evidence type="ECO:0000256" key="3">
    <source>
        <dbReference type="ARBA" id="ARBA00022777"/>
    </source>
</evidence>
<dbReference type="InterPro" id="IPR011009">
    <property type="entry name" value="Kinase-like_dom_sf"/>
</dbReference>
<dbReference type="OrthoDB" id="10261027at2759"/>
<keyword evidence="7" id="KW-1185">Reference proteome</keyword>
<keyword evidence="2" id="KW-0547">Nucleotide-binding</keyword>
<feature type="domain" description="Protein kinase" evidence="5">
    <location>
        <begin position="1"/>
        <end position="160"/>
    </location>
</feature>
<protein>
    <submittedName>
        <fullName evidence="6">2247_t:CDS:1</fullName>
    </submittedName>
</protein>
<dbReference type="GO" id="GO:0005524">
    <property type="term" value="F:ATP binding"/>
    <property type="evidence" value="ECO:0007669"/>
    <property type="project" value="UniProtKB-KW"/>
</dbReference>
<evidence type="ECO:0000259" key="5">
    <source>
        <dbReference type="PROSITE" id="PS50011"/>
    </source>
</evidence>
<dbReference type="SUPFAM" id="SSF56112">
    <property type="entry name" value="Protein kinase-like (PK-like)"/>
    <property type="match status" value="1"/>
</dbReference>
<keyword evidence="1" id="KW-0808">Transferase</keyword>
<name>A0A9N9J0N0_9GLOM</name>
<accession>A0A9N9J0N0</accession>
<gene>
    <name evidence="6" type="ORF">CPELLU_LOCUS15142</name>
</gene>